<dbReference type="PANTHER" id="PTHR37422">
    <property type="entry name" value="TEICHURONIC ACID BIOSYNTHESIS PROTEIN TUAE"/>
    <property type="match status" value="1"/>
</dbReference>
<evidence type="ECO:0000256" key="3">
    <source>
        <dbReference type="ARBA" id="ARBA00022989"/>
    </source>
</evidence>
<protein>
    <submittedName>
        <fullName evidence="7">O-antigen ligase family protein</fullName>
    </submittedName>
</protein>
<evidence type="ECO:0000256" key="1">
    <source>
        <dbReference type="ARBA" id="ARBA00004141"/>
    </source>
</evidence>
<evidence type="ECO:0000256" key="5">
    <source>
        <dbReference type="SAM" id="Phobius"/>
    </source>
</evidence>
<dbReference type="RefSeq" id="WP_340525091.1">
    <property type="nucleotide sequence ID" value="NZ_JBBLXS010000334.1"/>
</dbReference>
<dbReference type="PANTHER" id="PTHR37422:SF13">
    <property type="entry name" value="LIPOPOLYSACCHARIDE BIOSYNTHESIS PROTEIN PA4999-RELATED"/>
    <property type="match status" value="1"/>
</dbReference>
<name>A0ABU8YSF3_9CYAN</name>
<keyword evidence="8" id="KW-1185">Reference proteome</keyword>
<dbReference type="GO" id="GO:0016874">
    <property type="term" value="F:ligase activity"/>
    <property type="evidence" value="ECO:0007669"/>
    <property type="project" value="UniProtKB-KW"/>
</dbReference>
<feature type="transmembrane region" description="Helical" evidence="5">
    <location>
        <begin position="97"/>
        <end position="116"/>
    </location>
</feature>
<keyword evidence="4 5" id="KW-0472">Membrane</keyword>
<proteinExistence type="predicted"/>
<keyword evidence="3 5" id="KW-1133">Transmembrane helix</keyword>
<feature type="transmembrane region" description="Helical" evidence="5">
    <location>
        <begin position="351"/>
        <end position="374"/>
    </location>
</feature>
<evidence type="ECO:0000256" key="4">
    <source>
        <dbReference type="ARBA" id="ARBA00023136"/>
    </source>
</evidence>
<keyword evidence="2 5" id="KW-0812">Transmembrane</keyword>
<sequence>MKTLYTLLYALSIILINPWGNSRGLIWTSPKVFVIWLIVGVNLALLWEQRKALTISRQWKISLILWTIFLSIGAISTLQSPFPLTSFFGQDQMGDGWLYWLLIAAFTLSNSLLLIVQPQLINSQFQGLLIGGIILSLSIFPQIIDWRIDYTATMGQIIRADVNASSIFQGQQPIGLYSHRGHAAIVLALIVITAIVGWFRRFITTKLTVITLLLTVPALLLTSTRSAVLGLIVASVYLLRGKYYKILGGIVPIAIIAIGIMTVTRPLDWSKPTIAQIMSSRSPMWTLSVRGIKKRPLFGWGFDGFGIAYPYIRNPQLTPIVVNLDEFTYDYINIKREISTREISTYKAHNWMLDTTLSVGIFGLVAGIALWGYYVCLGLNYSRGGIEAVAIAYLIFTFTWFDGAQYAHIAWWMMSFAGVESASVTRFSRGRSQSEQLAITSLTFPASTANNSAISALYTP</sequence>
<feature type="transmembrane region" description="Helical" evidence="5">
    <location>
        <begin position="243"/>
        <end position="263"/>
    </location>
</feature>
<evidence type="ECO:0000313" key="7">
    <source>
        <dbReference type="EMBL" id="MEK0187301.1"/>
    </source>
</evidence>
<evidence type="ECO:0000313" key="8">
    <source>
        <dbReference type="Proteomes" id="UP001384579"/>
    </source>
</evidence>
<dbReference type="Pfam" id="PF04932">
    <property type="entry name" value="Wzy_C"/>
    <property type="match status" value="1"/>
</dbReference>
<reference evidence="7 8" key="1">
    <citation type="journal article" date="2020" name="Harmful Algae">
        <title>Molecular and morphological characterization of a novel dihydroanatoxin-a producing Microcoleus species (cyanobacteria) from the Russian River, California, USA.</title>
        <authorList>
            <person name="Conklin K.Y."/>
            <person name="Stancheva R."/>
            <person name="Otten T.G."/>
            <person name="Fadness R."/>
            <person name="Boyer G.L."/>
            <person name="Read B."/>
            <person name="Zhang X."/>
            <person name="Sheath R.G."/>
        </authorList>
    </citation>
    <scope>NUCLEOTIDE SEQUENCE [LARGE SCALE GENOMIC DNA]</scope>
    <source>
        <strain evidence="7 8">PTRS2</strain>
    </source>
</reference>
<feature type="transmembrane region" description="Helical" evidence="5">
    <location>
        <begin position="32"/>
        <end position="47"/>
    </location>
</feature>
<dbReference type="InterPro" id="IPR051533">
    <property type="entry name" value="WaaL-like"/>
</dbReference>
<dbReference type="Proteomes" id="UP001384579">
    <property type="component" value="Unassembled WGS sequence"/>
</dbReference>
<feature type="transmembrane region" description="Helical" evidence="5">
    <location>
        <begin position="386"/>
        <end position="404"/>
    </location>
</feature>
<comment type="subcellular location">
    <subcellularLocation>
        <location evidence="1">Membrane</location>
        <topology evidence="1">Multi-pass membrane protein</topology>
    </subcellularLocation>
</comment>
<accession>A0ABU8YSF3</accession>
<feature type="transmembrane region" description="Helical" evidence="5">
    <location>
        <begin position="59"/>
        <end position="77"/>
    </location>
</feature>
<comment type="caution">
    <text evidence="7">The sequence shown here is derived from an EMBL/GenBank/DDBJ whole genome shotgun (WGS) entry which is preliminary data.</text>
</comment>
<organism evidence="7 8">
    <name type="scientific">Microcoleus anatoxicus PTRS2</name>
    <dbReference type="NCBI Taxonomy" id="2705321"/>
    <lineage>
        <taxon>Bacteria</taxon>
        <taxon>Bacillati</taxon>
        <taxon>Cyanobacteriota</taxon>
        <taxon>Cyanophyceae</taxon>
        <taxon>Oscillatoriophycideae</taxon>
        <taxon>Oscillatoriales</taxon>
        <taxon>Microcoleaceae</taxon>
        <taxon>Microcoleus</taxon>
        <taxon>Microcoleus anatoxicus</taxon>
    </lineage>
</organism>
<feature type="transmembrane region" description="Helical" evidence="5">
    <location>
        <begin position="211"/>
        <end position="237"/>
    </location>
</feature>
<feature type="transmembrane region" description="Helical" evidence="5">
    <location>
        <begin position="128"/>
        <end position="144"/>
    </location>
</feature>
<feature type="transmembrane region" description="Helical" evidence="5">
    <location>
        <begin position="181"/>
        <end position="199"/>
    </location>
</feature>
<feature type="domain" description="O-antigen ligase-related" evidence="6">
    <location>
        <begin position="211"/>
        <end position="366"/>
    </location>
</feature>
<evidence type="ECO:0000259" key="6">
    <source>
        <dbReference type="Pfam" id="PF04932"/>
    </source>
</evidence>
<dbReference type="EMBL" id="JBBLXS010000334">
    <property type="protein sequence ID" value="MEK0187301.1"/>
    <property type="molecule type" value="Genomic_DNA"/>
</dbReference>
<evidence type="ECO:0000256" key="2">
    <source>
        <dbReference type="ARBA" id="ARBA00022692"/>
    </source>
</evidence>
<gene>
    <name evidence="7" type="ORF">WMG39_20955</name>
</gene>
<keyword evidence="7" id="KW-0436">Ligase</keyword>
<dbReference type="InterPro" id="IPR007016">
    <property type="entry name" value="O-antigen_ligase-rel_domated"/>
</dbReference>